<evidence type="ECO:0000256" key="1">
    <source>
        <dbReference type="SAM" id="MobiDB-lite"/>
    </source>
</evidence>
<feature type="transmembrane region" description="Helical" evidence="2">
    <location>
        <begin position="138"/>
        <end position="155"/>
    </location>
</feature>
<organism evidence="3 4">
    <name type="scientific">Candidatus Obscuribacter phosphatis</name>
    <dbReference type="NCBI Taxonomy" id="1906157"/>
    <lineage>
        <taxon>Bacteria</taxon>
        <taxon>Bacillati</taxon>
        <taxon>Candidatus Melainabacteria</taxon>
        <taxon>Candidatus Obscuribacterales</taxon>
        <taxon>Candidatus Obscuribacteraceae</taxon>
        <taxon>Candidatus Obscuribacter</taxon>
    </lineage>
</organism>
<accession>A0A8J7TM23</accession>
<reference evidence="3" key="1">
    <citation type="submission" date="2021-02" db="EMBL/GenBank/DDBJ databases">
        <title>Genome-Resolved Metagenomics of a Microbial Community Performing Photosynthetic Biological Nutrient Removal.</title>
        <authorList>
            <person name="Mcdaniel E.A."/>
        </authorList>
    </citation>
    <scope>NUCLEOTIDE SEQUENCE</scope>
    <source>
        <strain evidence="3">UWPOB_OBS1</strain>
    </source>
</reference>
<proteinExistence type="predicted"/>
<gene>
    <name evidence="3" type="ORF">J0M35_04400</name>
</gene>
<dbReference type="AlphaFoldDB" id="A0A8J7TM23"/>
<keyword evidence="2" id="KW-0812">Transmembrane</keyword>
<sequence length="258" mass="29968">MTQTKLTEKVPASNGEPAYSGATARTDNWWFEPLLVAVVFTAFGIYATYRAFENNYYEFGPYLSPFYSPNMKEFFPDLPFSAALLILPFPLAFRATCYYYRKAYYRSYFAHPPGCAVTWFKRKGYTGEFEFPFVLQNLHRYAFYFAVPIVGILWYDALKTIWYDNGLHMSVLTIVMVFNCILLSGYTFGCHACRHLVGGNLNNFSCPENKHSYKKWQRVTALNEKHQEWAWTSLISVALTDVYIRMACQNTSLAFQLF</sequence>
<feature type="transmembrane region" description="Helical" evidence="2">
    <location>
        <begin position="167"/>
        <end position="188"/>
    </location>
</feature>
<keyword evidence="2" id="KW-0472">Membrane</keyword>
<feature type="transmembrane region" description="Helical" evidence="2">
    <location>
        <begin position="29"/>
        <end position="49"/>
    </location>
</feature>
<keyword evidence="2" id="KW-1133">Transmembrane helix</keyword>
<comment type="caution">
    <text evidence="3">The sequence shown here is derived from an EMBL/GenBank/DDBJ whole genome shotgun (WGS) entry which is preliminary data.</text>
</comment>
<feature type="transmembrane region" description="Helical" evidence="2">
    <location>
        <begin position="78"/>
        <end position="100"/>
    </location>
</feature>
<protein>
    <recommendedName>
        <fullName evidence="5">Succinate dehydrogenase</fullName>
    </recommendedName>
</protein>
<evidence type="ECO:0000256" key="2">
    <source>
        <dbReference type="SAM" id="Phobius"/>
    </source>
</evidence>
<evidence type="ECO:0000313" key="4">
    <source>
        <dbReference type="Proteomes" id="UP000664277"/>
    </source>
</evidence>
<dbReference type="Proteomes" id="UP000664277">
    <property type="component" value="Unassembled WGS sequence"/>
</dbReference>
<evidence type="ECO:0000313" key="3">
    <source>
        <dbReference type="EMBL" id="MBN8659578.1"/>
    </source>
</evidence>
<feature type="region of interest" description="Disordered" evidence="1">
    <location>
        <begin position="1"/>
        <end position="20"/>
    </location>
</feature>
<dbReference type="EMBL" id="JAFLCK010000004">
    <property type="protein sequence ID" value="MBN8659578.1"/>
    <property type="molecule type" value="Genomic_DNA"/>
</dbReference>
<name>A0A8J7TM23_9BACT</name>
<evidence type="ECO:0008006" key="5">
    <source>
        <dbReference type="Google" id="ProtNLM"/>
    </source>
</evidence>